<comment type="catalytic activity">
    <reaction evidence="7 8">
        <text>CMP + ATP = CDP + ADP</text>
        <dbReference type="Rhea" id="RHEA:11600"/>
        <dbReference type="ChEBI" id="CHEBI:30616"/>
        <dbReference type="ChEBI" id="CHEBI:58069"/>
        <dbReference type="ChEBI" id="CHEBI:60377"/>
        <dbReference type="ChEBI" id="CHEBI:456216"/>
        <dbReference type="EC" id="2.7.4.25"/>
    </reaction>
</comment>
<dbReference type="AlphaFoldDB" id="A0A1U7M9S4"/>
<reference evidence="10 11" key="1">
    <citation type="submission" date="2016-02" db="EMBL/GenBank/DDBJ databases">
        <title>Genome sequence of Tissierella creatinophila DSM 6911.</title>
        <authorList>
            <person name="Poehlein A."/>
            <person name="Daniel R."/>
        </authorList>
    </citation>
    <scope>NUCLEOTIDE SEQUENCE [LARGE SCALE GENOMIC DNA]</scope>
    <source>
        <strain evidence="10 11">DSM 6911</strain>
    </source>
</reference>
<gene>
    <name evidence="8 10" type="primary">cmk</name>
    <name evidence="10" type="ORF">TICRE_00860</name>
</gene>
<dbReference type="InterPro" id="IPR011994">
    <property type="entry name" value="Cytidylate_kinase_dom"/>
</dbReference>
<dbReference type="RefSeq" id="WP_075724060.1">
    <property type="nucleotide sequence ID" value="NZ_LTDM01000001.1"/>
</dbReference>
<comment type="caution">
    <text evidence="10">The sequence shown here is derived from an EMBL/GenBank/DDBJ whole genome shotgun (WGS) entry which is preliminary data.</text>
</comment>
<evidence type="ECO:0000256" key="4">
    <source>
        <dbReference type="ARBA" id="ARBA00022777"/>
    </source>
</evidence>
<accession>A0A1U7M9S4</accession>
<keyword evidence="2 8" id="KW-0808">Transferase</keyword>
<evidence type="ECO:0000256" key="1">
    <source>
        <dbReference type="ARBA" id="ARBA00009427"/>
    </source>
</evidence>
<evidence type="ECO:0000313" key="10">
    <source>
        <dbReference type="EMBL" id="OLS03959.1"/>
    </source>
</evidence>
<dbReference type="PANTHER" id="PTHR21299:SF2">
    <property type="entry name" value="CYTIDYLATE KINASE"/>
    <property type="match status" value="1"/>
</dbReference>
<dbReference type="SUPFAM" id="SSF52540">
    <property type="entry name" value="P-loop containing nucleoside triphosphate hydrolases"/>
    <property type="match status" value="1"/>
</dbReference>
<dbReference type="EC" id="2.7.4.25" evidence="8"/>
<keyword evidence="4 8" id="KW-0418">Kinase</keyword>
<evidence type="ECO:0000256" key="8">
    <source>
        <dbReference type="HAMAP-Rule" id="MF_00238"/>
    </source>
</evidence>
<comment type="catalytic activity">
    <reaction evidence="6 8">
        <text>dCMP + ATP = dCDP + ADP</text>
        <dbReference type="Rhea" id="RHEA:25094"/>
        <dbReference type="ChEBI" id="CHEBI:30616"/>
        <dbReference type="ChEBI" id="CHEBI:57566"/>
        <dbReference type="ChEBI" id="CHEBI:58593"/>
        <dbReference type="ChEBI" id="CHEBI:456216"/>
        <dbReference type="EC" id="2.7.4.25"/>
    </reaction>
</comment>
<dbReference type="PANTHER" id="PTHR21299">
    <property type="entry name" value="CYTIDYLATE KINASE/PANTOATE-BETA-ALANINE LIGASE"/>
    <property type="match status" value="1"/>
</dbReference>
<dbReference type="InterPro" id="IPR003136">
    <property type="entry name" value="Cytidylate_kin"/>
</dbReference>
<dbReference type="GO" id="GO:0015949">
    <property type="term" value="P:nucleobase-containing small molecule interconversion"/>
    <property type="evidence" value="ECO:0007669"/>
    <property type="project" value="TreeGrafter"/>
</dbReference>
<sequence>MQNECYSIAIDGPASSGKSTIAKEVSKILNMEYIDTGAMYRALTWKVLENNLDPKDKKLVLKLLETTNIDFKDGNIYLDGKVINDEIRLNYVSQSVSYIAIIPEVRQKMVELQQNMARCKNIVMDGRDIGTVVLTNAKYKFFLTATIEERALRRYKELNQNGDKEINLKVLEEDIRKRDKIDSNREADPLKQAEDAILIDTTEKSIKEVVDAIVLCVKGGNTVAL</sequence>
<dbReference type="InterPro" id="IPR027417">
    <property type="entry name" value="P-loop_NTPase"/>
</dbReference>
<comment type="similarity">
    <text evidence="1 8">Belongs to the cytidylate kinase family. Type 1 subfamily.</text>
</comment>
<evidence type="ECO:0000256" key="3">
    <source>
        <dbReference type="ARBA" id="ARBA00022741"/>
    </source>
</evidence>
<dbReference type="GO" id="GO:0036431">
    <property type="term" value="F:dCMP kinase activity"/>
    <property type="evidence" value="ECO:0007669"/>
    <property type="project" value="InterPro"/>
</dbReference>
<dbReference type="OrthoDB" id="9807434at2"/>
<evidence type="ECO:0000256" key="2">
    <source>
        <dbReference type="ARBA" id="ARBA00022679"/>
    </source>
</evidence>
<dbReference type="Proteomes" id="UP000186112">
    <property type="component" value="Unassembled WGS sequence"/>
</dbReference>
<evidence type="ECO:0000313" key="11">
    <source>
        <dbReference type="Proteomes" id="UP000186112"/>
    </source>
</evidence>
<evidence type="ECO:0000256" key="6">
    <source>
        <dbReference type="ARBA" id="ARBA00047615"/>
    </source>
</evidence>
<keyword evidence="3 8" id="KW-0547">Nucleotide-binding</keyword>
<dbReference type="CDD" id="cd02020">
    <property type="entry name" value="CMPK"/>
    <property type="match status" value="1"/>
</dbReference>
<feature type="domain" description="Cytidylate kinase" evidence="9">
    <location>
        <begin position="8"/>
        <end position="216"/>
    </location>
</feature>
<keyword evidence="8" id="KW-0963">Cytoplasm</keyword>
<feature type="binding site" evidence="8">
    <location>
        <begin position="12"/>
        <end position="20"/>
    </location>
    <ligand>
        <name>ATP</name>
        <dbReference type="ChEBI" id="CHEBI:30616"/>
    </ligand>
</feature>
<dbReference type="Gene3D" id="3.40.50.300">
    <property type="entry name" value="P-loop containing nucleotide triphosphate hydrolases"/>
    <property type="match status" value="1"/>
</dbReference>
<dbReference type="HAMAP" id="MF_00238">
    <property type="entry name" value="Cytidyl_kinase_type1"/>
    <property type="match status" value="1"/>
</dbReference>
<dbReference type="GO" id="GO:0036430">
    <property type="term" value="F:CMP kinase activity"/>
    <property type="evidence" value="ECO:0007669"/>
    <property type="project" value="RHEA"/>
</dbReference>
<dbReference type="GO" id="GO:0005829">
    <property type="term" value="C:cytosol"/>
    <property type="evidence" value="ECO:0007669"/>
    <property type="project" value="TreeGrafter"/>
</dbReference>
<organism evidence="10 11">
    <name type="scientific">Tissierella creatinophila DSM 6911</name>
    <dbReference type="NCBI Taxonomy" id="1123403"/>
    <lineage>
        <taxon>Bacteria</taxon>
        <taxon>Bacillati</taxon>
        <taxon>Bacillota</taxon>
        <taxon>Tissierellia</taxon>
        <taxon>Tissierellales</taxon>
        <taxon>Tissierellaceae</taxon>
        <taxon>Tissierella</taxon>
    </lineage>
</organism>
<dbReference type="EMBL" id="LTDM01000001">
    <property type="protein sequence ID" value="OLS03959.1"/>
    <property type="molecule type" value="Genomic_DNA"/>
</dbReference>
<dbReference type="Pfam" id="PF02224">
    <property type="entry name" value="Cytidylate_kin"/>
    <property type="match status" value="1"/>
</dbReference>
<dbReference type="GO" id="GO:0005524">
    <property type="term" value="F:ATP binding"/>
    <property type="evidence" value="ECO:0007669"/>
    <property type="project" value="UniProtKB-UniRule"/>
</dbReference>
<dbReference type="GO" id="GO:0006220">
    <property type="term" value="P:pyrimidine nucleotide metabolic process"/>
    <property type="evidence" value="ECO:0007669"/>
    <property type="project" value="UniProtKB-UniRule"/>
</dbReference>
<keyword evidence="5 8" id="KW-0067">ATP-binding</keyword>
<protein>
    <recommendedName>
        <fullName evidence="8">Cytidylate kinase</fullName>
        <shortName evidence="8">CK</shortName>
        <ecNumber evidence="8">2.7.4.25</ecNumber>
    </recommendedName>
    <alternativeName>
        <fullName evidence="8">Cytidine monophosphate kinase</fullName>
        <shortName evidence="8">CMP kinase</shortName>
    </alternativeName>
</protein>
<name>A0A1U7M9S4_TISCR</name>
<keyword evidence="11" id="KW-1185">Reference proteome</keyword>
<proteinExistence type="inferred from homology"/>
<dbReference type="NCBIfam" id="TIGR00017">
    <property type="entry name" value="cmk"/>
    <property type="match status" value="1"/>
</dbReference>
<evidence type="ECO:0000256" key="7">
    <source>
        <dbReference type="ARBA" id="ARBA00048478"/>
    </source>
</evidence>
<evidence type="ECO:0000259" key="9">
    <source>
        <dbReference type="Pfam" id="PF02224"/>
    </source>
</evidence>
<evidence type="ECO:0000256" key="5">
    <source>
        <dbReference type="ARBA" id="ARBA00022840"/>
    </source>
</evidence>
<comment type="subcellular location">
    <subcellularLocation>
        <location evidence="8">Cytoplasm</location>
    </subcellularLocation>
</comment>